<name>A0A3S2V824_9HYPH</name>
<gene>
    <name evidence="7" type="ORF">EOE48_17455</name>
</gene>
<dbReference type="Proteomes" id="UP000286997">
    <property type="component" value="Unassembled WGS sequence"/>
</dbReference>
<dbReference type="InterPro" id="IPR003339">
    <property type="entry name" value="ABC/ECF_trnsptr_transmembrane"/>
</dbReference>
<sequence>MTPSLYRPGTSRLHRAPAGLKLAALAAAGIALVLTGSLPVLAGAALAGAGLVRATGAPLRALRPQVTGLAWVLGVVVAATAVLDGPHQAAAAGLRLLALVLAALAVTLTTRASDLLDALERALAPLERRGWLRADRVGLAVALVLRFVPEIAGQAAALREAQAARGLRANPVTLIVPLIVRTLIRADAVAEAIEARSYPPEKDTTPR</sequence>
<accession>A0A3S2V824</accession>
<keyword evidence="4 6" id="KW-1133">Transmembrane helix</keyword>
<organism evidence="7 8">
    <name type="scientific">Methylobacterium oryzihabitans</name>
    <dbReference type="NCBI Taxonomy" id="2499852"/>
    <lineage>
        <taxon>Bacteria</taxon>
        <taxon>Pseudomonadati</taxon>
        <taxon>Pseudomonadota</taxon>
        <taxon>Alphaproteobacteria</taxon>
        <taxon>Hyphomicrobiales</taxon>
        <taxon>Methylobacteriaceae</taxon>
        <taxon>Methylobacterium</taxon>
    </lineage>
</organism>
<proteinExistence type="inferred from homology"/>
<dbReference type="EMBL" id="SACP01000017">
    <property type="protein sequence ID" value="RVU16142.1"/>
    <property type="molecule type" value="Genomic_DNA"/>
</dbReference>
<dbReference type="PANTHER" id="PTHR33514">
    <property type="entry name" value="PROTEIN ABCI12, CHLOROPLASTIC"/>
    <property type="match status" value="1"/>
</dbReference>
<evidence type="ECO:0000256" key="2">
    <source>
        <dbReference type="ARBA" id="ARBA00008564"/>
    </source>
</evidence>
<evidence type="ECO:0000313" key="8">
    <source>
        <dbReference type="Proteomes" id="UP000286997"/>
    </source>
</evidence>
<keyword evidence="3 6" id="KW-0812">Transmembrane</keyword>
<feature type="transmembrane region" description="Helical" evidence="6">
    <location>
        <begin position="64"/>
        <end position="83"/>
    </location>
</feature>
<feature type="transmembrane region" description="Helical" evidence="6">
    <location>
        <begin position="89"/>
        <end position="108"/>
    </location>
</feature>
<evidence type="ECO:0000256" key="5">
    <source>
        <dbReference type="ARBA" id="ARBA00023136"/>
    </source>
</evidence>
<dbReference type="GO" id="GO:0005886">
    <property type="term" value="C:plasma membrane"/>
    <property type="evidence" value="ECO:0007669"/>
    <property type="project" value="UniProtKB-ARBA"/>
</dbReference>
<dbReference type="OrthoDB" id="5868344at2"/>
<evidence type="ECO:0000256" key="3">
    <source>
        <dbReference type="ARBA" id="ARBA00022692"/>
    </source>
</evidence>
<dbReference type="Pfam" id="PF02361">
    <property type="entry name" value="CbiQ"/>
    <property type="match status" value="1"/>
</dbReference>
<reference evidence="7 8" key="1">
    <citation type="submission" date="2019-01" db="EMBL/GenBank/DDBJ databases">
        <authorList>
            <person name="Chen W.-M."/>
        </authorList>
    </citation>
    <scope>NUCLEOTIDE SEQUENCE [LARGE SCALE GENOMIC DNA]</scope>
    <source>
        <strain evidence="7 8">TER-1</strain>
    </source>
</reference>
<dbReference type="RefSeq" id="WP_127731445.1">
    <property type="nucleotide sequence ID" value="NZ_SACP01000017.1"/>
</dbReference>
<keyword evidence="8" id="KW-1185">Reference proteome</keyword>
<protein>
    <submittedName>
        <fullName evidence="7">Energy-coupling factor transporter transmembrane protein EcfT</fullName>
    </submittedName>
</protein>
<evidence type="ECO:0000313" key="7">
    <source>
        <dbReference type="EMBL" id="RVU16142.1"/>
    </source>
</evidence>
<keyword evidence="5 6" id="KW-0472">Membrane</keyword>
<feature type="transmembrane region" description="Helical" evidence="6">
    <location>
        <begin position="20"/>
        <end position="52"/>
    </location>
</feature>
<dbReference type="PANTHER" id="PTHR33514:SF13">
    <property type="entry name" value="PROTEIN ABCI12, CHLOROPLASTIC"/>
    <property type="match status" value="1"/>
</dbReference>
<evidence type="ECO:0000256" key="4">
    <source>
        <dbReference type="ARBA" id="ARBA00022989"/>
    </source>
</evidence>
<comment type="similarity">
    <text evidence="2">Belongs to the CbiQ family.</text>
</comment>
<dbReference type="AlphaFoldDB" id="A0A3S2V824"/>
<evidence type="ECO:0000256" key="1">
    <source>
        <dbReference type="ARBA" id="ARBA00004141"/>
    </source>
</evidence>
<comment type="subcellular location">
    <subcellularLocation>
        <location evidence="1">Membrane</location>
        <topology evidence="1">Multi-pass membrane protein</topology>
    </subcellularLocation>
</comment>
<comment type="caution">
    <text evidence="7">The sequence shown here is derived from an EMBL/GenBank/DDBJ whole genome shotgun (WGS) entry which is preliminary data.</text>
</comment>
<evidence type="ECO:0000256" key="6">
    <source>
        <dbReference type="SAM" id="Phobius"/>
    </source>
</evidence>